<evidence type="ECO:0000259" key="9">
    <source>
        <dbReference type="Pfam" id="PF01555"/>
    </source>
</evidence>
<dbReference type="InterPro" id="IPR017985">
    <property type="entry name" value="MeTrfase_CN4_CS"/>
</dbReference>
<comment type="catalytic activity">
    <reaction evidence="8">
        <text>a 2'-deoxycytidine in DNA + S-adenosyl-L-methionine = an N(4)-methyl-2'-deoxycytidine in DNA + S-adenosyl-L-homocysteine + H(+)</text>
        <dbReference type="Rhea" id="RHEA:16857"/>
        <dbReference type="Rhea" id="RHEA-COMP:11369"/>
        <dbReference type="Rhea" id="RHEA-COMP:13674"/>
        <dbReference type="ChEBI" id="CHEBI:15378"/>
        <dbReference type="ChEBI" id="CHEBI:57856"/>
        <dbReference type="ChEBI" id="CHEBI:59789"/>
        <dbReference type="ChEBI" id="CHEBI:85452"/>
        <dbReference type="ChEBI" id="CHEBI:137933"/>
        <dbReference type="EC" id="2.1.1.113"/>
    </reaction>
</comment>
<dbReference type="SUPFAM" id="SSF53335">
    <property type="entry name" value="S-adenosyl-L-methionine-dependent methyltransferases"/>
    <property type="match status" value="1"/>
</dbReference>
<dbReference type="EC" id="2.1.1.113" evidence="2"/>
<dbReference type="AlphaFoldDB" id="A0A6M3IY44"/>
<organism evidence="10">
    <name type="scientific">viral metagenome</name>
    <dbReference type="NCBI Taxonomy" id="1070528"/>
    <lineage>
        <taxon>unclassified sequences</taxon>
        <taxon>metagenomes</taxon>
        <taxon>organismal metagenomes</taxon>
    </lineage>
</organism>
<dbReference type="GO" id="GO:0015667">
    <property type="term" value="F:site-specific DNA-methyltransferase (cytosine-N4-specific) activity"/>
    <property type="evidence" value="ECO:0007669"/>
    <property type="project" value="UniProtKB-EC"/>
</dbReference>
<dbReference type="InterPro" id="IPR029063">
    <property type="entry name" value="SAM-dependent_MTases_sf"/>
</dbReference>
<keyword evidence="6" id="KW-0680">Restriction system</keyword>
<evidence type="ECO:0000256" key="6">
    <source>
        <dbReference type="ARBA" id="ARBA00022747"/>
    </source>
</evidence>
<gene>
    <name evidence="10" type="ORF">MM415B00765_0003</name>
</gene>
<dbReference type="PANTHER" id="PTHR13370:SF3">
    <property type="entry name" value="TRNA (GUANINE(10)-N2)-METHYLTRANSFERASE HOMOLOG"/>
    <property type="match status" value="1"/>
</dbReference>
<evidence type="ECO:0000256" key="5">
    <source>
        <dbReference type="ARBA" id="ARBA00022691"/>
    </source>
</evidence>
<dbReference type="PRINTS" id="PR00508">
    <property type="entry name" value="S21N4MTFRASE"/>
</dbReference>
<evidence type="ECO:0000313" key="10">
    <source>
        <dbReference type="EMBL" id="QJA62503.1"/>
    </source>
</evidence>
<evidence type="ECO:0000256" key="4">
    <source>
        <dbReference type="ARBA" id="ARBA00022679"/>
    </source>
</evidence>
<dbReference type="EMBL" id="MT141473">
    <property type="protein sequence ID" value="QJA62503.1"/>
    <property type="molecule type" value="Genomic_DNA"/>
</dbReference>
<dbReference type="Gene3D" id="3.40.50.150">
    <property type="entry name" value="Vaccinia Virus protein VP39"/>
    <property type="match status" value="1"/>
</dbReference>
<name>A0A6M3IY44_9ZZZZ</name>
<keyword evidence="3 10" id="KW-0489">Methyltransferase</keyword>
<evidence type="ECO:0000256" key="3">
    <source>
        <dbReference type="ARBA" id="ARBA00022603"/>
    </source>
</evidence>
<dbReference type="PANTHER" id="PTHR13370">
    <property type="entry name" value="RNA METHYLASE-RELATED"/>
    <property type="match status" value="1"/>
</dbReference>
<dbReference type="InterPro" id="IPR001091">
    <property type="entry name" value="RM_Methyltransferase"/>
</dbReference>
<keyword evidence="4 10" id="KW-0808">Transferase</keyword>
<feature type="domain" description="DNA methylase N-4/N-6" evidence="9">
    <location>
        <begin position="25"/>
        <end position="280"/>
    </location>
</feature>
<dbReference type="GO" id="GO:0005737">
    <property type="term" value="C:cytoplasm"/>
    <property type="evidence" value="ECO:0007669"/>
    <property type="project" value="TreeGrafter"/>
</dbReference>
<evidence type="ECO:0000256" key="8">
    <source>
        <dbReference type="ARBA" id="ARBA00049120"/>
    </source>
</evidence>
<evidence type="ECO:0000256" key="2">
    <source>
        <dbReference type="ARBA" id="ARBA00012185"/>
    </source>
</evidence>
<keyword evidence="7" id="KW-0238">DNA-binding</keyword>
<protein>
    <recommendedName>
        <fullName evidence="2">site-specific DNA-methyltransferase (cytosine-N(4)-specific)</fullName>
        <ecNumber evidence="2">2.1.1.113</ecNumber>
    </recommendedName>
</protein>
<dbReference type="Pfam" id="PF01555">
    <property type="entry name" value="N6_N4_Mtase"/>
    <property type="match status" value="1"/>
</dbReference>
<dbReference type="CDD" id="cd02440">
    <property type="entry name" value="AdoMet_MTases"/>
    <property type="match status" value="1"/>
</dbReference>
<sequence length="292" mass="32681">MTLPLNQIICCDVREGLASLPDESVDVIFTSPPYWTKRDYGVLNQIGREPTHLEFVNTLADIFDDARRVLKPRGTAVAVIDDTYAKGGRRGRAGLKPGELCLIPQRLSIALQERGWWVINYCIWYAPNKLPHPTSRRLVNKYETVFLLAKHYRPDFELGEIREPHSEVSLRRNERRWAGNHYHRTDPHKPKELGSPGRMCHPDGKNPGDVIVLPTNPTGGEHTAIFPEALVWKFLPALAGPGKVVLDPFCGSGTVFPVAAALGADWIGFDINPDYVKLAYQKAQVGLFRGTP</sequence>
<proteinExistence type="inferred from homology"/>
<reference evidence="10" key="1">
    <citation type="submission" date="2020-03" db="EMBL/GenBank/DDBJ databases">
        <title>The deep terrestrial virosphere.</title>
        <authorList>
            <person name="Holmfeldt K."/>
            <person name="Nilsson E."/>
            <person name="Simone D."/>
            <person name="Lopez-Fernandez M."/>
            <person name="Wu X."/>
            <person name="de Brujin I."/>
            <person name="Lundin D."/>
            <person name="Andersson A."/>
            <person name="Bertilsson S."/>
            <person name="Dopson M."/>
        </authorList>
    </citation>
    <scope>NUCLEOTIDE SEQUENCE</scope>
    <source>
        <strain evidence="10">MM415B00765</strain>
    </source>
</reference>
<keyword evidence="5" id="KW-0949">S-adenosyl-L-methionine</keyword>
<comment type="similarity">
    <text evidence="1">Belongs to the N(4)/N(6)-methyltransferase family. N(4) subfamily.</text>
</comment>
<dbReference type="GO" id="GO:0003677">
    <property type="term" value="F:DNA binding"/>
    <property type="evidence" value="ECO:0007669"/>
    <property type="project" value="UniProtKB-KW"/>
</dbReference>
<accession>A0A6M3IY44</accession>
<evidence type="ECO:0000256" key="7">
    <source>
        <dbReference type="ARBA" id="ARBA00023125"/>
    </source>
</evidence>
<dbReference type="GO" id="GO:0008170">
    <property type="term" value="F:N-methyltransferase activity"/>
    <property type="evidence" value="ECO:0007669"/>
    <property type="project" value="InterPro"/>
</dbReference>
<dbReference type="InterPro" id="IPR002941">
    <property type="entry name" value="DNA_methylase_N4/N6"/>
</dbReference>
<evidence type="ECO:0000256" key="1">
    <source>
        <dbReference type="ARBA" id="ARBA00010203"/>
    </source>
</evidence>
<dbReference type="PROSITE" id="PS00093">
    <property type="entry name" value="N4_MTASE"/>
    <property type="match status" value="1"/>
</dbReference>
<dbReference type="GO" id="GO:0032259">
    <property type="term" value="P:methylation"/>
    <property type="evidence" value="ECO:0007669"/>
    <property type="project" value="UniProtKB-KW"/>
</dbReference>
<dbReference type="GO" id="GO:0009307">
    <property type="term" value="P:DNA restriction-modification system"/>
    <property type="evidence" value="ECO:0007669"/>
    <property type="project" value="UniProtKB-KW"/>
</dbReference>